<gene>
    <name evidence="1" type="ORF">BLX24_24030</name>
</gene>
<dbReference type="RefSeq" id="WP_071505772.1">
    <property type="nucleotide sequence ID" value="NZ_MORL01000021.1"/>
</dbReference>
<dbReference type="AlphaFoldDB" id="A0A1S2VCS8"/>
<accession>A0A1S2VCS8</accession>
<dbReference type="OrthoDB" id="648472at2"/>
<protein>
    <submittedName>
        <fullName evidence="1">Uncharacterized protein</fullName>
    </submittedName>
</protein>
<evidence type="ECO:0000313" key="2">
    <source>
        <dbReference type="Proteomes" id="UP000181790"/>
    </source>
</evidence>
<organism evidence="1 2">
    <name type="scientific">Arsenicibacter rosenii</name>
    <dbReference type="NCBI Taxonomy" id="1750698"/>
    <lineage>
        <taxon>Bacteria</taxon>
        <taxon>Pseudomonadati</taxon>
        <taxon>Bacteroidota</taxon>
        <taxon>Cytophagia</taxon>
        <taxon>Cytophagales</taxon>
        <taxon>Spirosomataceae</taxon>
        <taxon>Arsenicibacter</taxon>
    </lineage>
</organism>
<name>A0A1S2VCS8_9BACT</name>
<dbReference type="EMBL" id="MORL01000021">
    <property type="protein sequence ID" value="OIN56541.1"/>
    <property type="molecule type" value="Genomic_DNA"/>
</dbReference>
<dbReference type="Proteomes" id="UP000181790">
    <property type="component" value="Unassembled WGS sequence"/>
</dbReference>
<reference evidence="1 2" key="1">
    <citation type="submission" date="2016-10" db="EMBL/GenBank/DDBJ databases">
        <title>Arsenicibacter rosenii gen. nov., sp. nov., an efficient arsenic-methylating bacterium isolated from an arsenic-contaminated paddy soil.</title>
        <authorList>
            <person name="Huang K."/>
        </authorList>
    </citation>
    <scope>NUCLEOTIDE SEQUENCE [LARGE SCALE GENOMIC DNA]</scope>
    <source>
        <strain evidence="1 2">SM-1</strain>
    </source>
</reference>
<evidence type="ECO:0000313" key="1">
    <source>
        <dbReference type="EMBL" id="OIN56541.1"/>
    </source>
</evidence>
<sequence length="373" mass="44088">MRFLGTFRFITLVISVFISQFPEKNFSSSCIYRNNNWPKAVVDFRIKLIDTNTVKKYHNYVNKAELSTLDGNFMLASSYYDTCFSLPVMHFAQDIYNASICALENGDYRKSVKYCLRLVEKGCKKEFFLKKAYNGLRSNKSYWNHFQNEYEKHRGLYKKNVDTLLLGKLKKMVLADQSYFCEMPGRLKDNNFLDSLFQNDQYLSNQLSLLFEKYGYISEELIGVNVVDTTLSIYPIYNVLIRHHYQLKQYELTNILKRAVYEGKLKPDIFCNWYSFEKRPVGYGDELFILKYKCNLYEARRSGVRELIEKNRKQMWLSPLDDLKKKIIYRSSVDNARYIYYAPLAVIPDMNEDSEKNFKMKNSTLPNIPIGCK</sequence>
<keyword evidence="2" id="KW-1185">Reference proteome</keyword>
<comment type="caution">
    <text evidence="1">The sequence shown here is derived from an EMBL/GenBank/DDBJ whole genome shotgun (WGS) entry which is preliminary data.</text>
</comment>
<proteinExistence type="predicted"/>